<dbReference type="EC" id="4.2.2.29" evidence="7"/>
<dbReference type="HAMAP" id="MF_02065">
    <property type="entry name" value="MltG"/>
    <property type="match status" value="1"/>
</dbReference>
<feature type="site" description="Important for catalytic activity" evidence="7">
    <location>
        <position position="227"/>
    </location>
</feature>
<dbReference type="GO" id="GO:0009252">
    <property type="term" value="P:peptidoglycan biosynthetic process"/>
    <property type="evidence" value="ECO:0007669"/>
    <property type="project" value="UniProtKB-UniRule"/>
</dbReference>
<evidence type="ECO:0000313" key="9">
    <source>
        <dbReference type="Proteomes" id="UP000231252"/>
    </source>
</evidence>
<gene>
    <name evidence="7" type="primary">mltG</name>
    <name evidence="8" type="ORF">COT50_04475</name>
</gene>
<evidence type="ECO:0000313" key="8">
    <source>
        <dbReference type="EMBL" id="PIS21977.1"/>
    </source>
</evidence>
<comment type="similarity">
    <text evidence="7">Belongs to the transglycosylase MltG family.</text>
</comment>
<dbReference type="PANTHER" id="PTHR30518:SF2">
    <property type="entry name" value="ENDOLYTIC MUREIN TRANSGLYCOSYLASE"/>
    <property type="match status" value="1"/>
</dbReference>
<evidence type="ECO:0000256" key="1">
    <source>
        <dbReference type="ARBA" id="ARBA00022475"/>
    </source>
</evidence>
<dbReference type="EMBL" id="PEYU01000100">
    <property type="protein sequence ID" value="PIS21977.1"/>
    <property type="molecule type" value="Genomic_DNA"/>
</dbReference>
<keyword evidence="2 7" id="KW-0812">Transmembrane</keyword>
<keyword evidence="5 7" id="KW-0456">Lyase</keyword>
<keyword evidence="4 7" id="KW-0472">Membrane</keyword>
<dbReference type="PANTHER" id="PTHR30518">
    <property type="entry name" value="ENDOLYTIC MUREIN TRANSGLYCOSYLASE"/>
    <property type="match status" value="1"/>
</dbReference>
<dbReference type="Proteomes" id="UP000231252">
    <property type="component" value="Unassembled WGS sequence"/>
</dbReference>
<dbReference type="AlphaFoldDB" id="A0A2H0XAM2"/>
<evidence type="ECO:0000256" key="5">
    <source>
        <dbReference type="ARBA" id="ARBA00023239"/>
    </source>
</evidence>
<comment type="caution">
    <text evidence="8">The sequence shown here is derived from an EMBL/GenBank/DDBJ whole genome shotgun (WGS) entry which is preliminary data.</text>
</comment>
<accession>A0A2H0XAM2</accession>
<keyword evidence="3 7" id="KW-1133">Transmembrane helix</keyword>
<evidence type="ECO:0000256" key="7">
    <source>
        <dbReference type="HAMAP-Rule" id="MF_02065"/>
    </source>
</evidence>
<comment type="subcellular location">
    <subcellularLocation>
        <location evidence="7">Cell membrane</location>
        <topology evidence="7">Single-pass membrane protein</topology>
    </subcellularLocation>
</comment>
<name>A0A2H0XAM2_UNCKA</name>
<dbReference type="Gene3D" id="3.30.1490.480">
    <property type="entry name" value="Endolytic murein transglycosylase"/>
    <property type="match status" value="1"/>
</dbReference>
<keyword evidence="1 7" id="KW-1003">Cell membrane</keyword>
<dbReference type="Gene3D" id="3.30.160.60">
    <property type="entry name" value="Classic Zinc Finger"/>
    <property type="match status" value="1"/>
</dbReference>
<dbReference type="NCBIfam" id="TIGR00247">
    <property type="entry name" value="endolytic transglycosylase MltG"/>
    <property type="match status" value="1"/>
</dbReference>
<dbReference type="GO" id="GO:0071555">
    <property type="term" value="P:cell wall organization"/>
    <property type="evidence" value="ECO:0007669"/>
    <property type="project" value="UniProtKB-KW"/>
</dbReference>
<evidence type="ECO:0000256" key="4">
    <source>
        <dbReference type="ARBA" id="ARBA00023136"/>
    </source>
</evidence>
<dbReference type="InterPro" id="IPR003770">
    <property type="entry name" value="MLTG-like"/>
</dbReference>
<feature type="transmembrane region" description="Helical" evidence="7">
    <location>
        <begin position="26"/>
        <end position="47"/>
    </location>
</feature>
<evidence type="ECO:0000256" key="6">
    <source>
        <dbReference type="ARBA" id="ARBA00023316"/>
    </source>
</evidence>
<reference evidence="9" key="1">
    <citation type="submission" date="2017-09" db="EMBL/GenBank/DDBJ databases">
        <title>Depth-based differentiation of microbial function through sediment-hosted aquifers and enrichment of novel symbionts in the deep terrestrial subsurface.</title>
        <authorList>
            <person name="Probst A.J."/>
            <person name="Ladd B."/>
            <person name="Jarett J.K."/>
            <person name="Geller-Mcgrath D.E."/>
            <person name="Sieber C.M.K."/>
            <person name="Emerson J.B."/>
            <person name="Anantharaman K."/>
            <person name="Thomas B.C."/>
            <person name="Malmstrom R."/>
            <person name="Stieglmeier M."/>
            <person name="Klingl A."/>
            <person name="Woyke T."/>
            <person name="Ryan C.M."/>
            <person name="Banfield J.F."/>
        </authorList>
    </citation>
    <scope>NUCLEOTIDE SEQUENCE [LARGE SCALE GENOMIC DNA]</scope>
</reference>
<dbReference type="GO" id="GO:0005886">
    <property type="term" value="C:plasma membrane"/>
    <property type="evidence" value="ECO:0007669"/>
    <property type="project" value="UniProtKB-SubCell"/>
</dbReference>
<sequence>MFRMEENQSTVDEKKFHKLDPKKKPLYLAIGIVMVAIVLPALLYLYYTTALNRPAQSEVEKAFVIEKGESASSISQRLYDNGLVNSKVLFNFYLLANSLQAKLQAGTYTIPAGCSVKNLSQLFQQGRSDTKITFLEGWRVEEVAQEASSKFSNVNYQSFVDLAKDYEGSLFPDTYEFSSNANEETIIDAMKANFATRTQDLLTDANLAKVQLTKEQVLILASIVEREVITENDRKIVAGILLKRLKEGITLGADATTQYAVAPKGNTWWPKNLTVDDLNSQSVYNTRKVAGLPPTPICSPGLSSIKAVIELENTPYYYYLTDAQGVSHFAKTLDEHNKSIAKYLSF</sequence>
<proteinExistence type="inferred from homology"/>
<dbReference type="Pfam" id="PF02618">
    <property type="entry name" value="YceG"/>
    <property type="match status" value="1"/>
</dbReference>
<protein>
    <recommendedName>
        <fullName evidence="7">Endolytic murein transglycosylase</fullName>
        <ecNumber evidence="7">4.2.2.29</ecNumber>
    </recommendedName>
    <alternativeName>
        <fullName evidence="7">Peptidoglycan lytic transglycosylase</fullName>
    </alternativeName>
    <alternativeName>
        <fullName evidence="7">Peptidoglycan polymerization terminase</fullName>
    </alternativeName>
</protein>
<evidence type="ECO:0000256" key="3">
    <source>
        <dbReference type="ARBA" id="ARBA00022989"/>
    </source>
</evidence>
<dbReference type="GO" id="GO:0008932">
    <property type="term" value="F:lytic endotransglycosylase activity"/>
    <property type="evidence" value="ECO:0007669"/>
    <property type="project" value="UniProtKB-UniRule"/>
</dbReference>
<comment type="catalytic activity">
    <reaction evidence="7">
        <text>a peptidoglycan chain = a peptidoglycan chain with N-acetyl-1,6-anhydromuramyl-[peptide] at the reducing end + a peptidoglycan chain with N-acetylglucosamine at the non-reducing end.</text>
        <dbReference type="EC" id="4.2.2.29"/>
    </reaction>
</comment>
<comment type="function">
    <text evidence="7">Functions as a peptidoglycan terminase that cleaves nascent peptidoglycan strands endolytically to terminate their elongation.</text>
</comment>
<evidence type="ECO:0000256" key="2">
    <source>
        <dbReference type="ARBA" id="ARBA00022692"/>
    </source>
</evidence>
<keyword evidence="6 7" id="KW-0961">Cell wall biogenesis/degradation</keyword>
<organism evidence="8 9">
    <name type="scientific">candidate division WWE3 bacterium CG08_land_8_20_14_0_20_41_10</name>
    <dbReference type="NCBI Taxonomy" id="1975085"/>
    <lineage>
        <taxon>Bacteria</taxon>
        <taxon>Katanobacteria</taxon>
    </lineage>
</organism>